<keyword evidence="1" id="KW-0805">Transcription regulation</keyword>
<dbReference type="InterPro" id="IPR036271">
    <property type="entry name" value="Tet_transcr_reg_TetR-rel_C_sf"/>
</dbReference>
<protein>
    <submittedName>
        <fullName evidence="6">TetR/AcrR family transcriptional regulator</fullName>
    </submittedName>
</protein>
<dbReference type="Gene3D" id="1.10.357.10">
    <property type="entry name" value="Tetracycline Repressor, domain 2"/>
    <property type="match status" value="1"/>
</dbReference>
<keyword evidence="7" id="KW-1185">Reference proteome</keyword>
<dbReference type="Pfam" id="PF00440">
    <property type="entry name" value="TetR_N"/>
    <property type="match status" value="1"/>
</dbReference>
<evidence type="ECO:0000256" key="3">
    <source>
        <dbReference type="ARBA" id="ARBA00023163"/>
    </source>
</evidence>
<reference evidence="6 7" key="1">
    <citation type="submission" date="2019-07" db="EMBL/GenBank/DDBJ databases">
        <authorList>
            <person name="Zhu P."/>
        </authorList>
    </citation>
    <scope>NUCLEOTIDE SEQUENCE [LARGE SCALE GENOMIC DNA]</scope>
    <source>
        <strain evidence="6 7">SSL-25</strain>
    </source>
</reference>
<dbReference type="InterPro" id="IPR009057">
    <property type="entry name" value="Homeodomain-like_sf"/>
</dbReference>
<evidence type="ECO:0000256" key="1">
    <source>
        <dbReference type="ARBA" id="ARBA00023015"/>
    </source>
</evidence>
<evidence type="ECO:0000256" key="4">
    <source>
        <dbReference type="PROSITE-ProRule" id="PRU00335"/>
    </source>
</evidence>
<dbReference type="InterPro" id="IPR011075">
    <property type="entry name" value="TetR_C"/>
</dbReference>
<dbReference type="PANTHER" id="PTHR30055">
    <property type="entry name" value="HTH-TYPE TRANSCRIPTIONAL REGULATOR RUTR"/>
    <property type="match status" value="1"/>
</dbReference>
<dbReference type="EMBL" id="CP042266">
    <property type="protein sequence ID" value="QDY76512.1"/>
    <property type="molecule type" value="Genomic_DNA"/>
</dbReference>
<feature type="domain" description="HTH tetR-type" evidence="5">
    <location>
        <begin position="16"/>
        <end position="76"/>
    </location>
</feature>
<accession>A0A5B8IEI3</accession>
<dbReference type="Gene3D" id="1.10.10.60">
    <property type="entry name" value="Homeodomain-like"/>
    <property type="match status" value="1"/>
</dbReference>
<dbReference type="SUPFAM" id="SSF48498">
    <property type="entry name" value="Tetracyclin repressor-like, C-terminal domain"/>
    <property type="match status" value="1"/>
</dbReference>
<evidence type="ECO:0000256" key="2">
    <source>
        <dbReference type="ARBA" id="ARBA00023125"/>
    </source>
</evidence>
<dbReference type="OrthoDB" id="9796019at2"/>
<organism evidence="6 7">
    <name type="scientific">Streptomyces qinzhouensis</name>
    <dbReference type="NCBI Taxonomy" id="2599401"/>
    <lineage>
        <taxon>Bacteria</taxon>
        <taxon>Bacillati</taxon>
        <taxon>Actinomycetota</taxon>
        <taxon>Actinomycetes</taxon>
        <taxon>Kitasatosporales</taxon>
        <taxon>Streptomycetaceae</taxon>
        <taxon>Streptomyces</taxon>
    </lineage>
</organism>
<dbReference type="KEGG" id="sqz:FQU76_08135"/>
<dbReference type="AlphaFoldDB" id="A0A5B8IEI3"/>
<name>A0A5B8IEI3_9ACTN</name>
<keyword evidence="3" id="KW-0804">Transcription</keyword>
<dbReference type="GO" id="GO:0003700">
    <property type="term" value="F:DNA-binding transcription factor activity"/>
    <property type="evidence" value="ECO:0007669"/>
    <property type="project" value="TreeGrafter"/>
</dbReference>
<evidence type="ECO:0000313" key="6">
    <source>
        <dbReference type="EMBL" id="QDY76512.1"/>
    </source>
</evidence>
<dbReference type="Proteomes" id="UP000320580">
    <property type="component" value="Chromosome"/>
</dbReference>
<evidence type="ECO:0000259" key="5">
    <source>
        <dbReference type="PROSITE" id="PS50977"/>
    </source>
</evidence>
<gene>
    <name evidence="6" type="ORF">FQU76_08135</name>
</gene>
<dbReference type="PANTHER" id="PTHR30055:SF148">
    <property type="entry name" value="TETR-FAMILY TRANSCRIPTIONAL REGULATOR"/>
    <property type="match status" value="1"/>
</dbReference>
<dbReference type="InterPro" id="IPR050109">
    <property type="entry name" value="HTH-type_TetR-like_transc_reg"/>
</dbReference>
<sequence length="203" mass="22387">MAETDSRHPDSTRRSERSRRAIYEAALGLVIEVGYARTTIEGIASRAGVGKQTIYRWWPSKAAVLLEAFLDLVAPVDPAHDHFPDTGDLEADLKAVLRASVDELTDPRYEGPTRALAAAGIVDETVGAEFLEKLLDPGLKLYTERLAAAQEAGDADPGIDPRIATELFVGPLLHRWLLRTLPLTHDYTDRIVEYALYGLRPRG</sequence>
<evidence type="ECO:0000313" key="7">
    <source>
        <dbReference type="Proteomes" id="UP000320580"/>
    </source>
</evidence>
<dbReference type="PROSITE" id="PS50977">
    <property type="entry name" value="HTH_TETR_2"/>
    <property type="match status" value="1"/>
</dbReference>
<proteinExistence type="predicted"/>
<dbReference type="PRINTS" id="PR00455">
    <property type="entry name" value="HTHTETR"/>
</dbReference>
<feature type="DNA-binding region" description="H-T-H motif" evidence="4">
    <location>
        <begin position="39"/>
        <end position="58"/>
    </location>
</feature>
<dbReference type="Pfam" id="PF16859">
    <property type="entry name" value="TetR_C_11"/>
    <property type="match status" value="1"/>
</dbReference>
<dbReference type="GO" id="GO:0000976">
    <property type="term" value="F:transcription cis-regulatory region binding"/>
    <property type="evidence" value="ECO:0007669"/>
    <property type="project" value="TreeGrafter"/>
</dbReference>
<dbReference type="SUPFAM" id="SSF46689">
    <property type="entry name" value="Homeodomain-like"/>
    <property type="match status" value="1"/>
</dbReference>
<keyword evidence="2 4" id="KW-0238">DNA-binding</keyword>
<dbReference type="RefSeq" id="WP_146479808.1">
    <property type="nucleotide sequence ID" value="NZ_CP042266.1"/>
</dbReference>
<dbReference type="InterPro" id="IPR001647">
    <property type="entry name" value="HTH_TetR"/>
</dbReference>